<dbReference type="GO" id="GO:0008233">
    <property type="term" value="F:peptidase activity"/>
    <property type="evidence" value="ECO:0007669"/>
    <property type="project" value="UniProtKB-UniRule"/>
</dbReference>
<dbReference type="GeneID" id="20802288"/>
<dbReference type="OrthoDB" id="29558at2759"/>
<feature type="region of interest" description="Disordered" evidence="10">
    <location>
        <begin position="1"/>
        <end position="29"/>
    </location>
</feature>
<dbReference type="STRING" id="112090.W4HA40"/>
<evidence type="ECO:0000256" key="8">
    <source>
        <dbReference type="ARBA" id="ARBA00045608"/>
    </source>
</evidence>
<dbReference type="Pfam" id="PF06703">
    <property type="entry name" value="SPC25"/>
    <property type="match status" value="1"/>
</dbReference>
<comment type="similarity">
    <text evidence="2 9">Belongs to the SPCS2 family.</text>
</comment>
<dbReference type="RefSeq" id="XP_009821197.1">
    <property type="nucleotide sequence ID" value="XM_009822895.1"/>
</dbReference>
<dbReference type="VEuPathDB" id="FungiDB:H257_00292"/>
<name>W4HA40_APHAT</name>
<dbReference type="EMBL" id="KI913114">
    <property type="protein sequence ID" value="ETV88797.1"/>
    <property type="molecule type" value="Genomic_DNA"/>
</dbReference>
<dbReference type="GO" id="GO:0005787">
    <property type="term" value="C:signal peptidase complex"/>
    <property type="evidence" value="ECO:0007669"/>
    <property type="project" value="UniProtKB-UniRule"/>
</dbReference>
<dbReference type="GO" id="GO:0045047">
    <property type="term" value="P:protein targeting to ER"/>
    <property type="evidence" value="ECO:0007669"/>
    <property type="project" value="TreeGrafter"/>
</dbReference>
<comment type="function">
    <text evidence="8 9">Component of the signal peptidase complex (SPC) which catalyzes the cleavage of N-terminal signal sequences from nascent proteins as they are translocated into the lumen of the endoplasmic reticulum. Enhances the enzymatic activity of SPC and facilitates the interactions between different components of the translocation site.</text>
</comment>
<evidence type="ECO:0000256" key="5">
    <source>
        <dbReference type="ARBA" id="ARBA00022824"/>
    </source>
</evidence>
<proteinExistence type="inferred from homology"/>
<dbReference type="PANTHER" id="PTHR13085">
    <property type="entry name" value="MICROSOMAL SIGNAL PEPTIDASE 25 KDA SUBUNIT"/>
    <property type="match status" value="1"/>
</dbReference>
<dbReference type="PANTHER" id="PTHR13085:SF0">
    <property type="entry name" value="SIGNAL PEPTIDASE COMPLEX SUBUNIT 2"/>
    <property type="match status" value="1"/>
</dbReference>
<evidence type="ECO:0000256" key="10">
    <source>
        <dbReference type="SAM" id="MobiDB-lite"/>
    </source>
</evidence>
<evidence type="ECO:0000256" key="2">
    <source>
        <dbReference type="ARBA" id="ARBA00007324"/>
    </source>
</evidence>
<evidence type="ECO:0000313" key="11">
    <source>
        <dbReference type="EMBL" id="ETV88797.1"/>
    </source>
</evidence>
<evidence type="ECO:0000256" key="3">
    <source>
        <dbReference type="ARBA" id="ARBA00017057"/>
    </source>
</evidence>
<comment type="subcellular location">
    <subcellularLocation>
        <location evidence="1 9">Endoplasmic reticulum membrane</location>
        <topology evidence="1 9">Multi-pass membrane protein</topology>
    </subcellularLocation>
</comment>
<keyword evidence="5 9" id="KW-0256">Endoplasmic reticulum</keyword>
<evidence type="ECO:0000256" key="7">
    <source>
        <dbReference type="ARBA" id="ARBA00023136"/>
    </source>
</evidence>
<accession>W4HA40</accession>
<reference evidence="11" key="1">
    <citation type="submission" date="2013-12" db="EMBL/GenBank/DDBJ databases">
        <title>The Genome Sequence of Aphanomyces astaci APO3.</title>
        <authorList>
            <consortium name="The Broad Institute Genomics Platform"/>
            <person name="Russ C."/>
            <person name="Tyler B."/>
            <person name="van West P."/>
            <person name="Dieguez-Uribeondo J."/>
            <person name="Young S.K."/>
            <person name="Zeng Q."/>
            <person name="Gargeya S."/>
            <person name="Fitzgerald M."/>
            <person name="Abouelleil A."/>
            <person name="Alvarado L."/>
            <person name="Chapman S.B."/>
            <person name="Gainer-Dewar J."/>
            <person name="Goldberg J."/>
            <person name="Griggs A."/>
            <person name="Gujja S."/>
            <person name="Hansen M."/>
            <person name="Howarth C."/>
            <person name="Imamovic A."/>
            <person name="Ireland A."/>
            <person name="Larimer J."/>
            <person name="McCowan C."/>
            <person name="Murphy C."/>
            <person name="Pearson M."/>
            <person name="Poon T.W."/>
            <person name="Priest M."/>
            <person name="Roberts A."/>
            <person name="Saif S."/>
            <person name="Shea T."/>
            <person name="Sykes S."/>
            <person name="Wortman J."/>
            <person name="Nusbaum C."/>
            <person name="Birren B."/>
        </authorList>
    </citation>
    <scope>NUCLEOTIDE SEQUENCE [LARGE SCALE GENOMIC DNA]</scope>
    <source>
        <strain evidence="11">APO3</strain>
    </source>
</reference>
<keyword evidence="4 9" id="KW-0812">Transmembrane</keyword>
<feature type="transmembrane region" description="Helical" evidence="9">
    <location>
        <begin position="69"/>
        <end position="89"/>
    </location>
</feature>
<keyword evidence="6 9" id="KW-1133">Transmembrane helix</keyword>
<sequence length="197" mass="22691">MGGWFSKKKKDDDDDDDDVEEEEEKEYTKIDTGDSTAVKYLLDDKVGEYFREEQTSTVTINYTVDNLKLLLMAFAITVSAGTHFSGVPFPDSRYIIIACATIFFICNGLLTSYIWWIEKDIILRFSLKDGDKCVVRAKFPRFQEYYTLRIESVAQPKHVEEKLYVGKFFDEEGHFDEGTFKKAVGALTTKFTKVKTT</sequence>
<protein>
    <recommendedName>
        <fullName evidence="3 9">Signal peptidase complex subunit 2</fullName>
    </recommendedName>
</protein>
<gene>
    <name evidence="11" type="ORF">H257_00292</name>
</gene>
<keyword evidence="7 9" id="KW-0472">Membrane</keyword>
<feature type="compositionally biased region" description="Acidic residues" evidence="10">
    <location>
        <begin position="12"/>
        <end position="25"/>
    </location>
</feature>
<evidence type="ECO:0000256" key="4">
    <source>
        <dbReference type="ARBA" id="ARBA00022692"/>
    </source>
</evidence>
<organism evidence="11">
    <name type="scientific">Aphanomyces astaci</name>
    <name type="common">Crayfish plague agent</name>
    <dbReference type="NCBI Taxonomy" id="112090"/>
    <lineage>
        <taxon>Eukaryota</taxon>
        <taxon>Sar</taxon>
        <taxon>Stramenopiles</taxon>
        <taxon>Oomycota</taxon>
        <taxon>Saprolegniomycetes</taxon>
        <taxon>Saprolegniales</taxon>
        <taxon>Verrucalvaceae</taxon>
        <taxon>Aphanomyces</taxon>
    </lineage>
</organism>
<dbReference type="InterPro" id="IPR009582">
    <property type="entry name" value="Spc2/SPCS2"/>
</dbReference>
<evidence type="ECO:0000256" key="6">
    <source>
        <dbReference type="ARBA" id="ARBA00022989"/>
    </source>
</evidence>
<feature type="transmembrane region" description="Helical" evidence="9">
    <location>
        <begin position="95"/>
        <end position="116"/>
    </location>
</feature>
<dbReference type="GO" id="GO:0006465">
    <property type="term" value="P:signal peptide processing"/>
    <property type="evidence" value="ECO:0007669"/>
    <property type="project" value="UniProtKB-UniRule"/>
</dbReference>
<evidence type="ECO:0000256" key="1">
    <source>
        <dbReference type="ARBA" id="ARBA00004477"/>
    </source>
</evidence>
<evidence type="ECO:0000256" key="9">
    <source>
        <dbReference type="RuleBase" id="RU368033"/>
    </source>
</evidence>
<dbReference type="AlphaFoldDB" id="W4HA40"/>